<keyword evidence="1" id="KW-1133">Transmembrane helix</keyword>
<reference evidence="2 3" key="1">
    <citation type="journal article" date="2016" name="Nat. Commun.">
        <title>Thousands of microbial genomes shed light on interconnected biogeochemical processes in an aquifer system.</title>
        <authorList>
            <person name="Anantharaman K."/>
            <person name="Brown C.T."/>
            <person name="Hug L.A."/>
            <person name="Sharon I."/>
            <person name="Castelle C.J."/>
            <person name="Probst A.J."/>
            <person name="Thomas B.C."/>
            <person name="Singh A."/>
            <person name="Wilkins M.J."/>
            <person name="Karaoz U."/>
            <person name="Brodie E.L."/>
            <person name="Williams K.H."/>
            <person name="Hubbard S.S."/>
            <person name="Banfield J.F."/>
        </authorList>
    </citation>
    <scope>NUCLEOTIDE SEQUENCE [LARGE SCALE GENOMIC DNA]</scope>
</reference>
<accession>A0A1F5S9K5</accession>
<gene>
    <name evidence="2" type="ORF">A2Y83_01370</name>
</gene>
<feature type="transmembrane region" description="Helical" evidence="1">
    <location>
        <begin position="116"/>
        <end position="134"/>
    </location>
</feature>
<comment type="caution">
    <text evidence="2">The sequence shown here is derived from an EMBL/GenBank/DDBJ whole genome shotgun (WGS) entry which is preliminary data.</text>
</comment>
<evidence type="ECO:0000256" key="1">
    <source>
        <dbReference type="SAM" id="Phobius"/>
    </source>
</evidence>
<sequence>MDYKFDRPEESKSKEKAILFSNHLIRWLIYAMVFLVPLFFLPDTVDFFDYNKQYLIWLITGISALIWFFRMIILEGRVIWKRTPLDIPVLIFLAANFLIYLFSIDRFLSLWGSYGTFSQSFLNVLAFVLLFFVVTNNF</sequence>
<feature type="transmembrane region" description="Helical" evidence="1">
    <location>
        <begin position="24"/>
        <end position="42"/>
    </location>
</feature>
<dbReference type="Proteomes" id="UP000178323">
    <property type="component" value="Unassembled WGS sequence"/>
</dbReference>
<evidence type="ECO:0000313" key="2">
    <source>
        <dbReference type="EMBL" id="OGF23347.1"/>
    </source>
</evidence>
<keyword evidence="1" id="KW-0812">Transmembrane</keyword>
<evidence type="ECO:0000313" key="3">
    <source>
        <dbReference type="Proteomes" id="UP000178323"/>
    </source>
</evidence>
<name>A0A1F5S9K5_9BACT</name>
<keyword evidence="1" id="KW-0472">Membrane</keyword>
<dbReference type="EMBL" id="MFFS01000002">
    <property type="protein sequence ID" value="OGF23347.1"/>
    <property type="molecule type" value="Genomic_DNA"/>
</dbReference>
<dbReference type="AlphaFoldDB" id="A0A1F5S9K5"/>
<organism evidence="2 3">
    <name type="scientific">Candidatus Falkowbacteria bacterium RBG_13_39_14</name>
    <dbReference type="NCBI Taxonomy" id="1797985"/>
    <lineage>
        <taxon>Bacteria</taxon>
        <taxon>Candidatus Falkowiibacteriota</taxon>
    </lineage>
</organism>
<feature type="transmembrane region" description="Helical" evidence="1">
    <location>
        <begin position="54"/>
        <end position="73"/>
    </location>
</feature>
<proteinExistence type="predicted"/>
<feature type="transmembrane region" description="Helical" evidence="1">
    <location>
        <begin position="85"/>
        <end position="104"/>
    </location>
</feature>
<protein>
    <submittedName>
        <fullName evidence="2">Uncharacterized protein</fullName>
    </submittedName>
</protein>
<dbReference type="STRING" id="1797985.A2Y83_01370"/>